<organism evidence="1 2">
    <name type="scientific">Grus japonensis</name>
    <name type="common">Japanese crane</name>
    <name type="synonym">Red-crowned crane</name>
    <dbReference type="NCBI Taxonomy" id="30415"/>
    <lineage>
        <taxon>Eukaryota</taxon>
        <taxon>Metazoa</taxon>
        <taxon>Chordata</taxon>
        <taxon>Craniata</taxon>
        <taxon>Vertebrata</taxon>
        <taxon>Euteleostomi</taxon>
        <taxon>Archelosauria</taxon>
        <taxon>Archosauria</taxon>
        <taxon>Dinosauria</taxon>
        <taxon>Saurischia</taxon>
        <taxon>Theropoda</taxon>
        <taxon>Coelurosauria</taxon>
        <taxon>Aves</taxon>
        <taxon>Neognathae</taxon>
        <taxon>Neoaves</taxon>
        <taxon>Gruiformes</taxon>
        <taxon>Gruidae</taxon>
        <taxon>Grus</taxon>
    </lineage>
</organism>
<sequence>MDDRDVKESKKDFYKQQKSRENVLNGTGVLVTENVEKNELLKAFFASVFTRINTGPILFNTFIHDLDDGTVCTHCKFAANTKLGGVADTSEGCAAIQRDLNRLEKWADRNFMKFNKVKCEVLYLGRNNFMHQYMLGASQLETNVAEKDLGVLVDSKLNMSQQCALATKKANGILGCIRRTVASRSKEMILYPVMVRLHLEYCVHFWAPKYKTDMHRLEKVQWRATKMIKVPEHLSFEERLRDYSAWRREGSGGSHQYLEIPKGGSKEDRARLFLVMSSDRIRGNGHKLKYRRLHLSIRKKIFTVRVTER</sequence>
<gene>
    <name evidence="1" type="ORF">GRJ2_001076800</name>
</gene>
<proteinExistence type="predicted"/>
<evidence type="ECO:0000313" key="2">
    <source>
        <dbReference type="Proteomes" id="UP001623348"/>
    </source>
</evidence>
<name>A0ABC9WKX9_GRUJA</name>
<dbReference type="PRINTS" id="PR01345">
    <property type="entry name" value="CERVTRCPTASE"/>
</dbReference>
<keyword evidence="2" id="KW-1185">Reference proteome</keyword>
<dbReference type="AlphaFoldDB" id="A0ABC9WKX9"/>
<protein>
    <submittedName>
        <fullName evidence="1">Mitochondrial enolase superfamily member 1</fullName>
    </submittedName>
</protein>
<comment type="caution">
    <text evidence="1">The sequence shown here is derived from an EMBL/GenBank/DDBJ whole genome shotgun (WGS) entry which is preliminary data.</text>
</comment>
<reference evidence="1 2" key="1">
    <citation type="submission" date="2024-06" db="EMBL/GenBank/DDBJ databases">
        <title>The draft genome of Grus japonensis, version 3.</title>
        <authorList>
            <person name="Nabeshima K."/>
            <person name="Suzuki S."/>
            <person name="Onuma M."/>
        </authorList>
    </citation>
    <scope>NUCLEOTIDE SEQUENCE [LARGE SCALE GENOMIC DNA]</scope>
    <source>
        <strain evidence="1 2">451A</strain>
    </source>
</reference>
<dbReference type="EMBL" id="BAAFJT010000003">
    <property type="protein sequence ID" value="GAB0186115.1"/>
    <property type="molecule type" value="Genomic_DNA"/>
</dbReference>
<evidence type="ECO:0000313" key="1">
    <source>
        <dbReference type="EMBL" id="GAB0186115.1"/>
    </source>
</evidence>
<dbReference type="Proteomes" id="UP001623348">
    <property type="component" value="Unassembled WGS sequence"/>
</dbReference>
<dbReference type="PANTHER" id="PTHR33332">
    <property type="entry name" value="REVERSE TRANSCRIPTASE DOMAIN-CONTAINING PROTEIN"/>
    <property type="match status" value="1"/>
</dbReference>
<accession>A0ABC9WKX9</accession>